<protein>
    <submittedName>
        <fullName evidence="2">Uncharacterized protein</fullName>
    </submittedName>
</protein>
<evidence type="ECO:0000313" key="2">
    <source>
        <dbReference type="WBParaSite" id="Csp11.Scaffold549.g3589.t1"/>
    </source>
</evidence>
<sequence>MLRNITIFIELSPPMLLDDQAGLNATSAFFGDDMEDPMVMKKSGIRNSFNRRRRTMITIDDNWIWKMIIMRS</sequence>
<reference evidence="2" key="1">
    <citation type="submission" date="2016-11" db="UniProtKB">
        <authorList>
            <consortium name="WormBaseParasite"/>
        </authorList>
    </citation>
    <scope>IDENTIFICATION</scope>
</reference>
<organism evidence="1 2">
    <name type="scientific">Caenorhabditis tropicalis</name>
    <dbReference type="NCBI Taxonomy" id="1561998"/>
    <lineage>
        <taxon>Eukaryota</taxon>
        <taxon>Metazoa</taxon>
        <taxon>Ecdysozoa</taxon>
        <taxon>Nematoda</taxon>
        <taxon>Chromadorea</taxon>
        <taxon>Rhabditida</taxon>
        <taxon>Rhabditina</taxon>
        <taxon>Rhabditomorpha</taxon>
        <taxon>Rhabditoidea</taxon>
        <taxon>Rhabditidae</taxon>
        <taxon>Peloderinae</taxon>
        <taxon>Caenorhabditis</taxon>
    </lineage>
</organism>
<dbReference type="WBParaSite" id="Csp11.Scaffold549.g3589.t1">
    <property type="protein sequence ID" value="Csp11.Scaffold549.g3589.t1"/>
    <property type="gene ID" value="Csp11.Scaffold549.g3589"/>
</dbReference>
<dbReference type="Proteomes" id="UP000095282">
    <property type="component" value="Unplaced"/>
</dbReference>
<dbReference type="AlphaFoldDB" id="A0A1I7T8Y5"/>
<evidence type="ECO:0000313" key="1">
    <source>
        <dbReference type="Proteomes" id="UP000095282"/>
    </source>
</evidence>
<accession>A0A1I7T8Y5</accession>
<name>A0A1I7T8Y5_9PELO</name>
<proteinExistence type="predicted"/>
<keyword evidence="1" id="KW-1185">Reference proteome</keyword>